<name>A3I1D2_9BACT</name>
<dbReference type="InterPro" id="IPR037682">
    <property type="entry name" value="TonB_C"/>
</dbReference>
<feature type="domain" description="TonB C-terminal" evidence="5">
    <location>
        <begin position="158"/>
        <end position="252"/>
    </location>
</feature>
<dbReference type="EMBL" id="AAXU02000001">
    <property type="protein sequence ID" value="EAZ79598.1"/>
    <property type="molecule type" value="Genomic_DNA"/>
</dbReference>
<dbReference type="NCBIfam" id="TIGR01352">
    <property type="entry name" value="tonB_Cterm"/>
    <property type="match status" value="1"/>
</dbReference>
<reference evidence="6 7" key="1">
    <citation type="journal article" date="2011" name="J. Bacteriol.">
        <title>Complete genome sequence of Algoriphagus sp. PR1, bacterial prey of a colony-forming choanoflagellate.</title>
        <authorList>
            <person name="Alegado R.A."/>
            <person name="Ferriera S."/>
            <person name="Nusbaum C."/>
            <person name="Young S.K."/>
            <person name="Zeng Q."/>
            <person name="Imamovic A."/>
            <person name="Fairclough S.R."/>
            <person name="King N."/>
        </authorList>
    </citation>
    <scope>NUCLEOTIDE SEQUENCE [LARGE SCALE GENOMIC DNA]</scope>
    <source>
        <strain evidence="6 7">PR1</strain>
    </source>
</reference>
<evidence type="ECO:0000259" key="5">
    <source>
        <dbReference type="PROSITE" id="PS52015"/>
    </source>
</evidence>
<dbReference type="Gene3D" id="3.30.1150.10">
    <property type="match status" value="1"/>
</dbReference>
<dbReference type="SUPFAM" id="SSF74653">
    <property type="entry name" value="TolA/TonB C-terminal domain"/>
    <property type="match status" value="1"/>
</dbReference>
<dbReference type="Pfam" id="PF03544">
    <property type="entry name" value="TonB_C"/>
    <property type="match status" value="1"/>
</dbReference>
<dbReference type="PROSITE" id="PS52015">
    <property type="entry name" value="TONB_CTD"/>
    <property type="match status" value="1"/>
</dbReference>
<dbReference type="GO" id="GO:0055085">
    <property type="term" value="P:transmembrane transport"/>
    <property type="evidence" value="ECO:0007669"/>
    <property type="project" value="InterPro"/>
</dbReference>
<dbReference type="AlphaFoldDB" id="A3I1D2"/>
<dbReference type="OrthoDB" id="822261at2"/>
<dbReference type="GO" id="GO:0016020">
    <property type="term" value="C:membrane"/>
    <property type="evidence" value="ECO:0007669"/>
    <property type="project" value="UniProtKB-SubCell"/>
</dbReference>
<evidence type="ECO:0000256" key="2">
    <source>
        <dbReference type="ARBA" id="ARBA00022692"/>
    </source>
</evidence>
<proteinExistence type="predicted"/>
<accession>A3I1D2</accession>
<protein>
    <submittedName>
        <fullName evidence="6">Transporter</fullName>
    </submittedName>
</protein>
<evidence type="ECO:0000313" key="7">
    <source>
        <dbReference type="Proteomes" id="UP000003919"/>
    </source>
</evidence>
<dbReference type="InterPro" id="IPR006260">
    <property type="entry name" value="TonB/TolA_C"/>
</dbReference>
<dbReference type="RefSeq" id="WP_008199759.1">
    <property type="nucleotide sequence ID" value="NZ_CM001023.1"/>
</dbReference>
<evidence type="ECO:0000256" key="4">
    <source>
        <dbReference type="ARBA" id="ARBA00023136"/>
    </source>
</evidence>
<sequence>MPVRISFITLLFICLYSISLNAQERVIIKLDGGMKPILNESFGTHKYNQIITTGKDSSSISKIYDLNNRLFSQTKEKYNEELGYNEAIISKYDTLQNLISSEIKNVDNGSFVRFFLEGEVVVSRLEYMAGGSYSFYLGDEESPILQSEKNPMVLQTNYEMRDYNSFLAQNLRYPQQARYRKEMGTVLLKLDINEEGEVSEISCLNKDELYKPLINEAIRVMKAFNPSFIAPIDIYGNKTTSLVRVLIRFKLS</sequence>
<dbReference type="Proteomes" id="UP000003919">
    <property type="component" value="Unassembled WGS sequence"/>
</dbReference>
<comment type="caution">
    <text evidence="6">The sequence shown here is derived from an EMBL/GenBank/DDBJ whole genome shotgun (WGS) entry which is preliminary data.</text>
</comment>
<evidence type="ECO:0000256" key="3">
    <source>
        <dbReference type="ARBA" id="ARBA00022989"/>
    </source>
</evidence>
<dbReference type="STRING" id="388413.ALPR1_08238"/>
<evidence type="ECO:0000256" key="1">
    <source>
        <dbReference type="ARBA" id="ARBA00004167"/>
    </source>
</evidence>
<gene>
    <name evidence="6" type="ORF">ALPR1_08238</name>
</gene>
<keyword evidence="7" id="KW-1185">Reference proteome</keyword>
<keyword evidence="4" id="KW-0472">Membrane</keyword>
<keyword evidence="2" id="KW-0812">Transmembrane</keyword>
<organism evidence="6 7">
    <name type="scientific">Algoriphagus machipongonensis</name>
    <dbReference type="NCBI Taxonomy" id="388413"/>
    <lineage>
        <taxon>Bacteria</taxon>
        <taxon>Pseudomonadati</taxon>
        <taxon>Bacteroidota</taxon>
        <taxon>Cytophagia</taxon>
        <taxon>Cytophagales</taxon>
        <taxon>Cyclobacteriaceae</taxon>
        <taxon>Algoriphagus</taxon>
    </lineage>
</organism>
<keyword evidence="3" id="KW-1133">Transmembrane helix</keyword>
<dbReference type="HOGENOM" id="CLU_1101076_0_0_10"/>
<comment type="subcellular location">
    <subcellularLocation>
        <location evidence="1">Membrane</location>
        <topology evidence="1">Single-pass membrane protein</topology>
    </subcellularLocation>
</comment>
<evidence type="ECO:0000313" key="6">
    <source>
        <dbReference type="EMBL" id="EAZ79598.1"/>
    </source>
</evidence>